<evidence type="ECO:0000256" key="4">
    <source>
        <dbReference type="ARBA" id="ARBA00022692"/>
    </source>
</evidence>
<dbReference type="Pfam" id="PF07714">
    <property type="entry name" value="PK_Tyr_Ser-Thr"/>
    <property type="match status" value="1"/>
</dbReference>
<dbReference type="EMBL" id="CM031825">
    <property type="protein sequence ID" value="KAG6733025.1"/>
    <property type="molecule type" value="Genomic_DNA"/>
</dbReference>
<evidence type="ECO:0000256" key="3">
    <source>
        <dbReference type="ARBA" id="ARBA00022614"/>
    </source>
</evidence>
<dbReference type="Proteomes" id="UP000811609">
    <property type="component" value="Chromosome 1"/>
</dbReference>
<dbReference type="InterPro" id="IPR001611">
    <property type="entry name" value="Leu-rich_rpt"/>
</dbReference>
<dbReference type="InterPro" id="IPR011009">
    <property type="entry name" value="Kinase-like_dom_sf"/>
</dbReference>
<keyword evidence="7 11" id="KW-1133">Transmembrane helix</keyword>
<dbReference type="Gene3D" id="1.10.510.10">
    <property type="entry name" value="Transferase(Phosphotransferase) domain 1"/>
    <property type="match status" value="1"/>
</dbReference>
<dbReference type="SUPFAM" id="SSF52058">
    <property type="entry name" value="L domain-like"/>
    <property type="match status" value="1"/>
</dbReference>
<dbReference type="Pfam" id="PF13855">
    <property type="entry name" value="LRR_8"/>
    <property type="match status" value="1"/>
</dbReference>
<dbReference type="PANTHER" id="PTHR48007">
    <property type="entry name" value="LEUCINE-RICH REPEAT RECEPTOR-LIKE PROTEIN KINASE PXC1"/>
    <property type="match status" value="1"/>
</dbReference>
<gene>
    <name evidence="13" type="ORF">CIPAW_01G206600</name>
    <name evidence="14" type="ORF">I3842_01G206400</name>
</gene>
<sequence length="641" mass="71320">MITGARWAKLRRAPSPAAFIFFTLVVMLSWTVVPSFGASDKEILMKFKKSVTHANALSNWDPKVSPCEGNRGNWVGVICVKGSVRGLMIENSGLTGTIDVDSLVSLRHLTTLSFMNNTFAGPWPDIKKLSALRSVYLSYNHFSGEIPDDAFAGMSFLQKVFLANNEFTGKIPSSLAALPRLFMLGLAGNKFEGQIPNFQQKNFKEFNVSNNNLEGPIPASLSKIESDSFSGNEYLCDPPLESCDYYRKRLPVLKIALIGIIVVLLIAVIAALFFILNLKKKSSPADGSLTLKDKNKINVATHTDIVAEQKLPEKSGNTSKAEYGKLSFLREDREKFGLEDLLRSSAEVLGSATFGSSYRAMIMGEKSMVVKRYKHMNNVGRGELDEHMRRLGRLSHANLLPLVAYYYRKDEKLLICDFVENGSLASALHGNHNEEQPALDWPTRLRIIKGVASGLAYLYDAIHSLIVPNGHLKSSNVLLDGSYNPLLTDYALTPVINQDIAQKTMIAYKSPEFAQHGRITKKTDVWSFGILILEILTGRFPENYLTQAHDPNADLASWVNTMIKEKRTSEVFDSDMGGARDSKSELLKLLKIGLSCCEEDVERRLCMKEAVERIEELKEGESVGEYTLNVSNDRDVYSFGV</sequence>
<dbReference type="GO" id="GO:0005524">
    <property type="term" value="F:ATP binding"/>
    <property type="evidence" value="ECO:0007669"/>
    <property type="project" value="InterPro"/>
</dbReference>
<feature type="transmembrane region" description="Helical" evidence="11">
    <location>
        <begin position="255"/>
        <end position="276"/>
    </location>
</feature>
<dbReference type="OrthoDB" id="418615at2759"/>
<dbReference type="Gene3D" id="3.80.10.10">
    <property type="entry name" value="Ribonuclease Inhibitor"/>
    <property type="match status" value="2"/>
</dbReference>
<evidence type="ECO:0000256" key="11">
    <source>
        <dbReference type="SAM" id="Phobius"/>
    </source>
</evidence>
<keyword evidence="10" id="KW-0325">Glycoprotein</keyword>
<evidence type="ECO:0000256" key="6">
    <source>
        <dbReference type="ARBA" id="ARBA00022737"/>
    </source>
</evidence>
<dbReference type="InterPro" id="IPR013210">
    <property type="entry name" value="LRR_N_plant-typ"/>
</dbReference>
<evidence type="ECO:0000256" key="7">
    <source>
        <dbReference type="ARBA" id="ARBA00022989"/>
    </source>
</evidence>
<evidence type="ECO:0000256" key="10">
    <source>
        <dbReference type="ARBA" id="ARBA00023180"/>
    </source>
</evidence>
<reference evidence="14" key="2">
    <citation type="submission" date="2021-01" db="EMBL/GenBank/DDBJ databases">
        <authorList>
            <person name="Lovell J.T."/>
            <person name="Bentley N."/>
            <person name="Bhattarai G."/>
            <person name="Jenkins J.W."/>
            <person name="Sreedasyam A."/>
            <person name="Alarcon Y."/>
            <person name="Bock C."/>
            <person name="Boston L."/>
            <person name="Carlson J."/>
            <person name="Cervantes K."/>
            <person name="Clermont K."/>
            <person name="Krom N."/>
            <person name="Kubenka K."/>
            <person name="Mamidi S."/>
            <person name="Mattison C."/>
            <person name="Monteros M."/>
            <person name="Pisani C."/>
            <person name="Plott C."/>
            <person name="Rajasekar S."/>
            <person name="Rhein H.S."/>
            <person name="Rohla C."/>
            <person name="Song M."/>
            <person name="Hilaire R.S."/>
            <person name="Shu S."/>
            <person name="Wells L."/>
            <person name="Wang X."/>
            <person name="Webber J."/>
            <person name="Heerema R.J."/>
            <person name="Klein P."/>
            <person name="Conner P."/>
            <person name="Grauke L."/>
            <person name="Grimwood J."/>
            <person name="Schmutz J."/>
            <person name="Randall J.J."/>
        </authorList>
    </citation>
    <scope>NUCLEOTIDE SEQUENCE</scope>
    <source>
        <tissue evidence="14">Leaf</tissue>
    </source>
</reference>
<keyword evidence="4 11" id="KW-0812">Transmembrane</keyword>
<protein>
    <recommendedName>
        <fullName evidence="12">Protein kinase domain-containing protein</fullName>
    </recommendedName>
</protein>
<accession>A0A8T1RQC4</accession>
<dbReference type="InterPro" id="IPR001245">
    <property type="entry name" value="Ser-Thr/Tyr_kinase_cat_dom"/>
</dbReference>
<keyword evidence="9" id="KW-0675">Receptor</keyword>
<evidence type="ECO:0000259" key="12">
    <source>
        <dbReference type="PROSITE" id="PS50011"/>
    </source>
</evidence>
<dbReference type="GO" id="GO:0004672">
    <property type="term" value="F:protein kinase activity"/>
    <property type="evidence" value="ECO:0007669"/>
    <property type="project" value="InterPro"/>
</dbReference>
<dbReference type="EMBL" id="CM031809">
    <property type="protein sequence ID" value="KAG6668929.1"/>
    <property type="molecule type" value="Genomic_DNA"/>
</dbReference>
<evidence type="ECO:0000313" key="14">
    <source>
        <dbReference type="EMBL" id="KAG6733025.1"/>
    </source>
</evidence>
<dbReference type="SUPFAM" id="SSF56112">
    <property type="entry name" value="Protein kinase-like (PK-like)"/>
    <property type="match status" value="1"/>
</dbReference>
<dbReference type="FunFam" id="1.10.510.10:FF:000480">
    <property type="entry name" value="Pollen receptor-like kinase 1"/>
    <property type="match status" value="1"/>
</dbReference>
<evidence type="ECO:0000256" key="9">
    <source>
        <dbReference type="ARBA" id="ARBA00023170"/>
    </source>
</evidence>
<evidence type="ECO:0000256" key="8">
    <source>
        <dbReference type="ARBA" id="ARBA00023136"/>
    </source>
</evidence>
<evidence type="ECO:0000256" key="2">
    <source>
        <dbReference type="ARBA" id="ARBA00022553"/>
    </source>
</evidence>
<dbReference type="Pfam" id="PF08263">
    <property type="entry name" value="LRRNT_2"/>
    <property type="match status" value="1"/>
</dbReference>
<keyword evidence="5" id="KW-0732">Signal</keyword>
<organism evidence="13 15">
    <name type="scientific">Carya illinoinensis</name>
    <name type="common">Pecan</name>
    <dbReference type="NCBI Taxonomy" id="32201"/>
    <lineage>
        <taxon>Eukaryota</taxon>
        <taxon>Viridiplantae</taxon>
        <taxon>Streptophyta</taxon>
        <taxon>Embryophyta</taxon>
        <taxon>Tracheophyta</taxon>
        <taxon>Spermatophyta</taxon>
        <taxon>Magnoliopsida</taxon>
        <taxon>eudicotyledons</taxon>
        <taxon>Gunneridae</taxon>
        <taxon>Pentapetalae</taxon>
        <taxon>rosids</taxon>
        <taxon>fabids</taxon>
        <taxon>Fagales</taxon>
        <taxon>Juglandaceae</taxon>
        <taxon>Carya</taxon>
    </lineage>
</organism>
<evidence type="ECO:0000313" key="15">
    <source>
        <dbReference type="Proteomes" id="UP000811609"/>
    </source>
</evidence>
<keyword evidence="3" id="KW-0433">Leucine-rich repeat</keyword>
<dbReference type="InterPro" id="IPR032675">
    <property type="entry name" value="LRR_dom_sf"/>
</dbReference>
<proteinExistence type="predicted"/>
<keyword evidence="8 11" id="KW-0472">Membrane</keyword>
<dbReference type="PROSITE" id="PS50011">
    <property type="entry name" value="PROTEIN_KINASE_DOM"/>
    <property type="match status" value="1"/>
</dbReference>
<dbReference type="GO" id="GO:0016020">
    <property type="term" value="C:membrane"/>
    <property type="evidence" value="ECO:0007669"/>
    <property type="project" value="UniProtKB-SubCell"/>
</dbReference>
<comment type="subcellular location">
    <subcellularLocation>
        <location evidence="1">Membrane</location>
        <topology evidence="1">Single-pass membrane protein</topology>
    </subcellularLocation>
</comment>
<evidence type="ECO:0000256" key="1">
    <source>
        <dbReference type="ARBA" id="ARBA00004167"/>
    </source>
</evidence>
<dbReference type="InterPro" id="IPR000719">
    <property type="entry name" value="Prot_kinase_dom"/>
</dbReference>
<dbReference type="Proteomes" id="UP000811246">
    <property type="component" value="Chromosome 1"/>
</dbReference>
<reference evidence="13" key="1">
    <citation type="submission" date="2020-12" db="EMBL/GenBank/DDBJ databases">
        <title>WGS assembly of Carya illinoinensis cv. Pawnee.</title>
        <authorList>
            <person name="Platts A."/>
            <person name="Shu S."/>
            <person name="Wright S."/>
            <person name="Barry K."/>
            <person name="Edger P."/>
            <person name="Pires J.C."/>
            <person name="Schmutz J."/>
        </authorList>
    </citation>
    <scope>NUCLEOTIDE SEQUENCE</scope>
    <source>
        <tissue evidence="13">Leaf</tissue>
    </source>
</reference>
<dbReference type="InterPro" id="IPR046959">
    <property type="entry name" value="PRK1-6/SRF4-like"/>
</dbReference>
<dbReference type="Pfam" id="PF00560">
    <property type="entry name" value="LRR_1"/>
    <property type="match status" value="1"/>
</dbReference>
<dbReference type="AlphaFoldDB" id="A0A8T1RQC4"/>
<feature type="transmembrane region" description="Helical" evidence="11">
    <location>
        <begin position="17"/>
        <end position="39"/>
    </location>
</feature>
<evidence type="ECO:0000313" key="13">
    <source>
        <dbReference type="EMBL" id="KAG6668929.1"/>
    </source>
</evidence>
<name>A0A8T1RQC4_CARIL</name>
<dbReference type="PANTHER" id="PTHR48007:SF19">
    <property type="entry name" value="POLLEN RECEPTOR-LIKE KINASE 5"/>
    <property type="match status" value="1"/>
</dbReference>
<keyword evidence="2" id="KW-0597">Phosphoprotein</keyword>
<dbReference type="Gene3D" id="3.30.200.20">
    <property type="entry name" value="Phosphorylase Kinase, domain 1"/>
    <property type="match status" value="1"/>
</dbReference>
<feature type="domain" description="Protein kinase" evidence="12">
    <location>
        <begin position="343"/>
        <end position="617"/>
    </location>
</feature>
<dbReference type="FunFam" id="3.80.10.10:FF:000041">
    <property type="entry name" value="LRR receptor-like serine/threonine-protein kinase ERECTA"/>
    <property type="match status" value="1"/>
</dbReference>
<keyword evidence="6" id="KW-0677">Repeat</keyword>
<evidence type="ECO:0000256" key="5">
    <source>
        <dbReference type="ARBA" id="ARBA00022729"/>
    </source>
</evidence>
<comment type="caution">
    <text evidence="13">The sequence shown here is derived from an EMBL/GenBank/DDBJ whole genome shotgun (WGS) entry which is preliminary data.</text>
</comment>
<keyword evidence="15" id="KW-1185">Reference proteome</keyword>